<keyword evidence="2" id="KW-1185">Reference proteome</keyword>
<sequence length="100" mass="11235">MNLKLLTGVRKLLFLTILKNPGITKAQLCAFSQARGGNLQRIGHHLMGLESEGFIEASYVKKQGKFGYFIAKGKGKRMLESLQISGQILNQEDNIYEKKH</sequence>
<dbReference type="RefSeq" id="WP_072722504.1">
    <property type="nucleotide sequence ID" value="NZ_LN889815.1"/>
</dbReference>
<proteinExistence type="predicted"/>
<gene>
    <name evidence="1" type="ORF">PL9214670173</name>
</gene>
<reference evidence="2" key="1">
    <citation type="submission" date="2015-10" db="EMBL/GenBank/DDBJ databases">
        <authorList>
            <person name="Regsiter A."/>
            <person name="william w."/>
        </authorList>
    </citation>
    <scope>NUCLEOTIDE SEQUENCE [LARGE SCALE GENOMIC DNA]</scope>
</reference>
<evidence type="ECO:0000313" key="1">
    <source>
        <dbReference type="EMBL" id="CUR35547.1"/>
    </source>
</evidence>
<name>A0A1J1LSG7_9CYAN</name>
<dbReference type="OrthoDB" id="583419at2"/>
<dbReference type="AlphaFoldDB" id="A0A1J1LSG7"/>
<accession>A0A1J1LSG7</accession>
<organism evidence="1 2">
    <name type="scientific">Planktothrix tepida PCC 9214</name>
    <dbReference type="NCBI Taxonomy" id="671072"/>
    <lineage>
        <taxon>Bacteria</taxon>
        <taxon>Bacillati</taxon>
        <taxon>Cyanobacteriota</taxon>
        <taxon>Cyanophyceae</taxon>
        <taxon>Oscillatoriophycideae</taxon>
        <taxon>Oscillatoriales</taxon>
        <taxon>Microcoleaceae</taxon>
        <taxon>Planktothrix</taxon>
    </lineage>
</organism>
<protein>
    <submittedName>
        <fullName evidence="1">Uncharacterized protein</fullName>
    </submittedName>
</protein>
<evidence type="ECO:0000313" key="2">
    <source>
        <dbReference type="Proteomes" id="UP000184315"/>
    </source>
</evidence>
<dbReference type="EMBL" id="CZDF01000174">
    <property type="protein sequence ID" value="CUR35547.1"/>
    <property type="molecule type" value="Genomic_DNA"/>
</dbReference>
<dbReference type="Proteomes" id="UP000184315">
    <property type="component" value="Unassembled WGS sequence"/>
</dbReference>